<dbReference type="PANTHER" id="PTHR43280">
    <property type="entry name" value="ARAC-FAMILY TRANSCRIPTIONAL REGULATOR"/>
    <property type="match status" value="1"/>
</dbReference>
<dbReference type="PANTHER" id="PTHR43280:SF28">
    <property type="entry name" value="HTH-TYPE TRANSCRIPTIONAL ACTIVATOR RHAS"/>
    <property type="match status" value="1"/>
</dbReference>
<dbReference type="RefSeq" id="WP_345041519.1">
    <property type="nucleotide sequence ID" value="NZ_BAABBA010000011.1"/>
</dbReference>
<keyword evidence="1" id="KW-0805">Transcription regulation</keyword>
<dbReference type="SUPFAM" id="SSF51215">
    <property type="entry name" value="Regulatory protein AraC"/>
    <property type="match status" value="1"/>
</dbReference>
<evidence type="ECO:0000256" key="3">
    <source>
        <dbReference type="ARBA" id="ARBA00023163"/>
    </source>
</evidence>
<dbReference type="SMART" id="SM00342">
    <property type="entry name" value="HTH_ARAC"/>
    <property type="match status" value="1"/>
</dbReference>
<dbReference type="Gene3D" id="2.60.120.10">
    <property type="entry name" value="Jelly Rolls"/>
    <property type="match status" value="1"/>
</dbReference>
<sequence>MLDFAGDLMASGRDVAVARIGGVDENMVRPHRHDYFEIYVLEAGSRYHWADRSLYRIEPAELIVFPPGVEHFSYADVGVRFRRVVVYFTPEAVLYPHVLDAIRDEVTVVRPGRGVQQVVEELLAAQDVLGDVSQDEMRLLVTQLLVRMLRGERRDARTAPREGRIADVIHHLHDHYAEPTDLATLAEKFFISPFYLSREFKKHTGATIIGYVNDLRVGRAERLLQETEDSVSQISAAVGFANVTHFNRVFRARKDMSPSQCRALERTGRSA</sequence>
<protein>
    <submittedName>
        <fullName evidence="5">Helix-turn-helix domain-containing protein</fullName>
    </submittedName>
</protein>
<evidence type="ECO:0000256" key="2">
    <source>
        <dbReference type="ARBA" id="ARBA00023125"/>
    </source>
</evidence>
<name>A0ABP8EVS7_9MICO</name>
<accession>A0ABP8EVS7</accession>
<evidence type="ECO:0000313" key="6">
    <source>
        <dbReference type="Proteomes" id="UP001499841"/>
    </source>
</evidence>
<dbReference type="InterPro" id="IPR037923">
    <property type="entry name" value="HTH-like"/>
</dbReference>
<dbReference type="InterPro" id="IPR009057">
    <property type="entry name" value="Homeodomain-like_sf"/>
</dbReference>
<dbReference type="InterPro" id="IPR018060">
    <property type="entry name" value="HTH_AraC"/>
</dbReference>
<keyword evidence="3" id="KW-0804">Transcription</keyword>
<evidence type="ECO:0000259" key="4">
    <source>
        <dbReference type="PROSITE" id="PS01124"/>
    </source>
</evidence>
<dbReference type="PROSITE" id="PS01124">
    <property type="entry name" value="HTH_ARAC_FAMILY_2"/>
    <property type="match status" value="1"/>
</dbReference>
<dbReference type="Gene3D" id="1.10.10.60">
    <property type="entry name" value="Homeodomain-like"/>
    <property type="match status" value="2"/>
</dbReference>
<keyword evidence="6" id="KW-1185">Reference proteome</keyword>
<dbReference type="InterPro" id="IPR003313">
    <property type="entry name" value="AraC-bd"/>
</dbReference>
<dbReference type="PROSITE" id="PS00041">
    <property type="entry name" value="HTH_ARAC_FAMILY_1"/>
    <property type="match status" value="1"/>
</dbReference>
<dbReference type="InterPro" id="IPR014710">
    <property type="entry name" value="RmlC-like_jellyroll"/>
</dbReference>
<dbReference type="InterPro" id="IPR018062">
    <property type="entry name" value="HTH_AraC-typ_CS"/>
</dbReference>
<proteinExistence type="predicted"/>
<evidence type="ECO:0000256" key="1">
    <source>
        <dbReference type="ARBA" id="ARBA00023015"/>
    </source>
</evidence>
<dbReference type="Pfam" id="PF12833">
    <property type="entry name" value="HTH_18"/>
    <property type="match status" value="1"/>
</dbReference>
<dbReference type="SUPFAM" id="SSF46689">
    <property type="entry name" value="Homeodomain-like"/>
    <property type="match status" value="2"/>
</dbReference>
<evidence type="ECO:0000313" key="5">
    <source>
        <dbReference type="EMBL" id="GAA4288071.1"/>
    </source>
</evidence>
<organism evidence="5 6">
    <name type="scientific">Georgenia daeguensis</name>
    <dbReference type="NCBI Taxonomy" id="908355"/>
    <lineage>
        <taxon>Bacteria</taxon>
        <taxon>Bacillati</taxon>
        <taxon>Actinomycetota</taxon>
        <taxon>Actinomycetes</taxon>
        <taxon>Micrococcales</taxon>
        <taxon>Bogoriellaceae</taxon>
        <taxon>Georgenia</taxon>
    </lineage>
</organism>
<comment type="caution">
    <text evidence="5">The sequence shown here is derived from an EMBL/GenBank/DDBJ whole genome shotgun (WGS) entry which is preliminary data.</text>
</comment>
<dbReference type="Pfam" id="PF02311">
    <property type="entry name" value="AraC_binding"/>
    <property type="match status" value="1"/>
</dbReference>
<gene>
    <name evidence="5" type="ORF">GCM10022262_24310</name>
</gene>
<keyword evidence="2" id="KW-0238">DNA-binding</keyword>
<dbReference type="EMBL" id="BAABBA010000011">
    <property type="protein sequence ID" value="GAA4288071.1"/>
    <property type="molecule type" value="Genomic_DNA"/>
</dbReference>
<dbReference type="Proteomes" id="UP001499841">
    <property type="component" value="Unassembled WGS sequence"/>
</dbReference>
<reference evidence="6" key="1">
    <citation type="journal article" date="2019" name="Int. J. Syst. Evol. Microbiol.">
        <title>The Global Catalogue of Microorganisms (GCM) 10K type strain sequencing project: providing services to taxonomists for standard genome sequencing and annotation.</title>
        <authorList>
            <consortium name="The Broad Institute Genomics Platform"/>
            <consortium name="The Broad Institute Genome Sequencing Center for Infectious Disease"/>
            <person name="Wu L."/>
            <person name="Ma J."/>
        </authorList>
    </citation>
    <scope>NUCLEOTIDE SEQUENCE [LARGE SCALE GENOMIC DNA]</scope>
    <source>
        <strain evidence="6">JCM 17459</strain>
    </source>
</reference>
<feature type="domain" description="HTH araC/xylS-type" evidence="4">
    <location>
        <begin position="166"/>
        <end position="264"/>
    </location>
</feature>